<gene>
    <name evidence="2" type="ORF">ACFSYJ_01195</name>
</gene>
<dbReference type="Proteomes" id="UP001597419">
    <property type="component" value="Unassembled WGS sequence"/>
</dbReference>
<proteinExistence type="predicted"/>
<keyword evidence="1" id="KW-0812">Transmembrane</keyword>
<evidence type="ECO:0000256" key="1">
    <source>
        <dbReference type="SAM" id="Phobius"/>
    </source>
</evidence>
<evidence type="ECO:0008006" key="4">
    <source>
        <dbReference type="Google" id="ProtNLM"/>
    </source>
</evidence>
<comment type="caution">
    <text evidence="2">The sequence shown here is derived from an EMBL/GenBank/DDBJ whole genome shotgun (WGS) entry which is preliminary data.</text>
</comment>
<reference evidence="3" key="1">
    <citation type="journal article" date="2019" name="Int. J. Syst. Evol. Microbiol.">
        <title>The Global Catalogue of Microorganisms (GCM) 10K type strain sequencing project: providing services to taxonomists for standard genome sequencing and annotation.</title>
        <authorList>
            <consortium name="The Broad Institute Genomics Platform"/>
            <consortium name="The Broad Institute Genome Sequencing Center for Infectious Disease"/>
            <person name="Wu L."/>
            <person name="Ma J."/>
        </authorList>
    </citation>
    <scope>NUCLEOTIDE SEQUENCE [LARGE SCALE GENOMIC DNA]</scope>
    <source>
        <strain evidence="3">CGMCC 4.7643</strain>
    </source>
</reference>
<keyword evidence="1" id="KW-0472">Membrane</keyword>
<protein>
    <recommendedName>
        <fullName evidence="4">DUF4878 domain-containing protein</fullName>
    </recommendedName>
</protein>
<dbReference type="RefSeq" id="WP_345402386.1">
    <property type="nucleotide sequence ID" value="NZ_BAABHG010000013.1"/>
</dbReference>
<keyword evidence="1" id="KW-1133">Transmembrane helix</keyword>
<feature type="transmembrane region" description="Helical" evidence="1">
    <location>
        <begin position="12"/>
        <end position="32"/>
    </location>
</feature>
<keyword evidence="3" id="KW-1185">Reference proteome</keyword>
<organism evidence="2 3">
    <name type="scientific">Amycolatopsis samaneae</name>
    <dbReference type="NCBI Taxonomy" id="664691"/>
    <lineage>
        <taxon>Bacteria</taxon>
        <taxon>Bacillati</taxon>
        <taxon>Actinomycetota</taxon>
        <taxon>Actinomycetes</taxon>
        <taxon>Pseudonocardiales</taxon>
        <taxon>Pseudonocardiaceae</taxon>
        <taxon>Amycolatopsis</taxon>
    </lineage>
</organism>
<evidence type="ECO:0000313" key="2">
    <source>
        <dbReference type="EMBL" id="MFD2457189.1"/>
    </source>
</evidence>
<accession>A0ABW5GDL9</accession>
<sequence length="146" mass="15538">MTTAESTRRERLLLYGVCAAVVLILLGLAVFIGRTARQGPRVEQKADQLIAALTIAGARPPAREQIVRVLGDDGGAVCAGPDDALRRATLATRVSDGAAGPGARPVTVDRRLVVGETLVITIYCPDRLPRFQQFVSWLRTTTTTGG</sequence>
<evidence type="ECO:0000313" key="3">
    <source>
        <dbReference type="Proteomes" id="UP001597419"/>
    </source>
</evidence>
<name>A0ABW5GDL9_9PSEU</name>
<dbReference type="EMBL" id="JBHUKU010000001">
    <property type="protein sequence ID" value="MFD2457189.1"/>
    <property type="molecule type" value="Genomic_DNA"/>
</dbReference>